<protein>
    <submittedName>
        <fullName evidence="3">Uncharacterized protein</fullName>
    </submittedName>
</protein>
<proteinExistence type="predicted"/>
<feature type="transmembrane region" description="Helical" evidence="2">
    <location>
        <begin position="6"/>
        <end position="26"/>
    </location>
</feature>
<feature type="compositionally biased region" description="Basic and acidic residues" evidence="1">
    <location>
        <begin position="69"/>
        <end position="79"/>
    </location>
</feature>
<feature type="region of interest" description="Disordered" evidence="1">
    <location>
        <begin position="48"/>
        <end position="148"/>
    </location>
</feature>
<gene>
    <name evidence="3" type="ORF">PTTW11_09453</name>
</gene>
<evidence type="ECO:0000256" key="1">
    <source>
        <dbReference type="SAM" id="MobiDB-lite"/>
    </source>
</evidence>
<feature type="compositionally biased region" description="Low complexity" evidence="1">
    <location>
        <begin position="115"/>
        <end position="133"/>
    </location>
</feature>
<keyword evidence="2" id="KW-0812">Transmembrane</keyword>
<dbReference type="EMBL" id="HG992985">
    <property type="protein sequence ID" value="CAE7205922.1"/>
    <property type="molecule type" value="Genomic_DNA"/>
</dbReference>
<feature type="compositionally biased region" description="Pro residues" evidence="1">
    <location>
        <begin position="134"/>
        <end position="144"/>
    </location>
</feature>
<evidence type="ECO:0000313" key="4">
    <source>
        <dbReference type="Proteomes" id="UP000472372"/>
    </source>
</evidence>
<accession>A0A6S6WBI9</accession>
<organism evidence="3 4">
    <name type="scientific">Pyrenophora teres f. teres</name>
    <dbReference type="NCBI Taxonomy" id="97479"/>
    <lineage>
        <taxon>Eukaryota</taxon>
        <taxon>Fungi</taxon>
        <taxon>Dikarya</taxon>
        <taxon>Ascomycota</taxon>
        <taxon>Pezizomycotina</taxon>
        <taxon>Dothideomycetes</taxon>
        <taxon>Pleosporomycetidae</taxon>
        <taxon>Pleosporales</taxon>
        <taxon>Pleosporineae</taxon>
        <taxon>Pleosporaceae</taxon>
        <taxon>Pyrenophora</taxon>
    </lineage>
</organism>
<keyword evidence="2" id="KW-0472">Membrane</keyword>
<evidence type="ECO:0000256" key="2">
    <source>
        <dbReference type="SAM" id="Phobius"/>
    </source>
</evidence>
<dbReference type="AlphaFoldDB" id="A0A6S6WBI9"/>
<reference evidence="3" key="1">
    <citation type="submission" date="2021-02" db="EMBL/GenBank/DDBJ databases">
        <authorList>
            <person name="Syme A R."/>
            <person name="Syme A R."/>
            <person name="Moolhuijzen P."/>
        </authorList>
    </citation>
    <scope>NUCLEOTIDE SEQUENCE</scope>
    <source>
        <strain evidence="3">W1-1</strain>
    </source>
</reference>
<feature type="compositionally biased region" description="Polar residues" evidence="1">
    <location>
        <begin position="80"/>
        <end position="91"/>
    </location>
</feature>
<sequence length="226" mass="25178">MANTTLIPLLLSTLAICVSLAIYLLTPRPHTPTLERIYRLAGVADDISRERDLSPEPNEEQSGNSAGRNGEDANHEQEQRPNITRKTSIHWSDSENEENLHVNGRVHGHIGDGNSSRASSSTSYRNRSTRTPSPLHPPFNPDPSPRSHMHIHTRRIFFSPLTPITPLLHTLHRTTPPLSARTIQTILRQHIIASGLAFADPEFRVPINLDGSVSIQYREHGRAGQS</sequence>
<evidence type="ECO:0000313" key="3">
    <source>
        <dbReference type="EMBL" id="CAE7205922.1"/>
    </source>
</evidence>
<dbReference type="Proteomes" id="UP000472372">
    <property type="component" value="Chromosome 9"/>
</dbReference>
<name>A0A6S6WBI9_9PLEO</name>
<keyword evidence="2" id="KW-1133">Transmembrane helix</keyword>